<dbReference type="EMBL" id="JH431796">
    <property type="status" value="NOT_ANNOTATED_CDS"/>
    <property type="molecule type" value="Genomic_DNA"/>
</dbReference>
<dbReference type="HOGENOM" id="CLU_1050960_0_0_1"/>
<proteinExistence type="predicted"/>
<dbReference type="EnsemblMetazoa" id="SMAR007702-RA">
    <property type="protein sequence ID" value="SMAR007702-PA"/>
    <property type="gene ID" value="SMAR007702"/>
</dbReference>
<dbReference type="Proteomes" id="UP000014500">
    <property type="component" value="Unassembled WGS sequence"/>
</dbReference>
<evidence type="ECO:0000313" key="1">
    <source>
        <dbReference type="EnsemblMetazoa" id="SMAR007702-PA"/>
    </source>
</evidence>
<sequence>MNSDFQMQGQKTFKNILTFYWQFLCCLEFVQSGSLEPRDMSLTDCRVFHAIAFKAGSSLKTFYRKMKLKGIIKDVESSIKLARLSEDQIFMSTVVQLSPSICSNMKFNLKVVKTSRQQYEKVRDKIKNLRDCYQLYGENYSAPGPATVGMNAQTSLVGGFTLLNRELEPTNEEKHKRDFMRKSLTCNELSWKKIKSRMEIASLQFIGPRAADEGAAKSSGFERISFFSSLIRWLKFAFRILQQLGCMRDPKTSKTNGKNKLNAKI</sequence>
<organism evidence="1 2">
    <name type="scientific">Strigamia maritima</name>
    <name type="common">European centipede</name>
    <name type="synonym">Geophilus maritimus</name>
    <dbReference type="NCBI Taxonomy" id="126957"/>
    <lineage>
        <taxon>Eukaryota</taxon>
        <taxon>Metazoa</taxon>
        <taxon>Ecdysozoa</taxon>
        <taxon>Arthropoda</taxon>
        <taxon>Myriapoda</taxon>
        <taxon>Chilopoda</taxon>
        <taxon>Pleurostigmophora</taxon>
        <taxon>Geophilomorpha</taxon>
        <taxon>Linotaeniidae</taxon>
        <taxon>Strigamia</taxon>
    </lineage>
</organism>
<name>T1J2B8_STRMM</name>
<keyword evidence="2" id="KW-1185">Reference proteome</keyword>
<evidence type="ECO:0000313" key="2">
    <source>
        <dbReference type="Proteomes" id="UP000014500"/>
    </source>
</evidence>
<dbReference type="AlphaFoldDB" id="T1J2B8"/>
<reference evidence="1" key="2">
    <citation type="submission" date="2015-02" db="UniProtKB">
        <authorList>
            <consortium name="EnsemblMetazoa"/>
        </authorList>
    </citation>
    <scope>IDENTIFICATION</scope>
</reference>
<accession>T1J2B8</accession>
<protein>
    <submittedName>
        <fullName evidence="1">Uncharacterized protein</fullName>
    </submittedName>
</protein>
<reference evidence="2" key="1">
    <citation type="submission" date="2011-05" db="EMBL/GenBank/DDBJ databases">
        <authorList>
            <person name="Richards S.R."/>
            <person name="Qu J."/>
            <person name="Jiang H."/>
            <person name="Jhangiani S.N."/>
            <person name="Agravi P."/>
            <person name="Goodspeed R."/>
            <person name="Gross S."/>
            <person name="Mandapat C."/>
            <person name="Jackson L."/>
            <person name="Mathew T."/>
            <person name="Pu L."/>
            <person name="Thornton R."/>
            <person name="Saada N."/>
            <person name="Wilczek-Boney K.B."/>
            <person name="Lee S."/>
            <person name="Kovar C."/>
            <person name="Wu Y."/>
            <person name="Scherer S.E."/>
            <person name="Worley K.C."/>
            <person name="Muzny D.M."/>
            <person name="Gibbs R."/>
        </authorList>
    </citation>
    <scope>NUCLEOTIDE SEQUENCE</scope>
    <source>
        <strain evidence="2">Brora</strain>
    </source>
</reference>